<dbReference type="InterPro" id="IPR022637">
    <property type="entry name" value="DNA_polIII_beta_cen"/>
</dbReference>
<evidence type="ECO:0000313" key="13">
    <source>
        <dbReference type="EMBL" id="TMQ48093.1"/>
    </source>
</evidence>
<reference evidence="13 14" key="1">
    <citation type="journal article" date="2019" name="Nat. Microbiol.">
        <title>Mediterranean grassland soil C-N compound turnover is dependent on rainfall and depth, and is mediated by genomically divergent microorganisms.</title>
        <authorList>
            <person name="Diamond S."/>
            <person name="Andeer P.F."/>
            <person name="Li Z."/>
            <person name="Crits-Christoph A."/>
            <person name="Burstein D."/>
            <person name="Anantharaman K."/>
            <person name="Lane K.R."/>
            <person name="Thomas B.C."/>
            <person name="Pan C."/>
            <person name="Northen T.R."/>
            <person name="Banfield J.F."/>
        </authorList>
    </citation>
    <scope>NUCLEOTIDE SEQUENCE [LARGE SCALE GENOMIC DNA]</scope>
    <source>
        <strain evidence="13">WS_1</strain>
    </source>
</reference>
<keyword evidence="6 9" id="KW-0235">DNA replication</keyword>
<dbReference type="Proteomes" id="UP000316292">
    <property type="component" value="Unassembled WGS sequence"/>
</dbReference>
<feature type="domain" description="DNA polymerase III beta sliding clamp N-terminal" evidence="10">
    <location>
        <begin position="9"/>
        <end position="126"/>
    </location>
</feature>
<name>A0A538S9P0_UNCEI</name>
<evidence type="ECO:0000256" key="7">
    <source>
        <dbReference type="ARBA" id="ARBA00022932"/>
    </source>
</evidence>
<evidence type="ECO:0000256" key="3">
    <source>
        <dbReference type="ARBA" id="ARBA00022490"/>
    </source>
</evidence>
<dbReference type="CDD" id="cd00140">
    <property type="entry name" value="beta_clamp"/>
    <property type="match status" value="1"/>
</dbReference>
<evidence type="ECO:0000256" key="9">
    <source>
        <dbReference type="PIRNR" id="PIRNR000804"/>
    </source>
</evidence>
<dbReference type="InterPro" id="IPR046938">
    <property type="entry name" value="DNA_clamp_sf"/>
</dbReference>
<evidence type="ECO:0000259" key="11">
    <source>
        <dbReference type="Pfam" id="PF02767"/>
    </source>
</evidence>
<dbReference type="GO" id="GO:0003887">
    <property type="term" value="F:DNA-directed DNA polymerase activity"/>
    <property type="evidence" value="ECO:0007669"/>
    <property type="project" value="UniProtKB-UniRule"/>
</dbReference>
<evidence type="ECO:0000256" key="2">
    <source>
        <dbReference type="ARBA" id="ARBA00010752"/>
    </source>
</evidence>
<comment type="caution">
    <text evidence="13">The sequence shown here is derived from an EMBL/GenBank/DDBJ whole genome shotgun (WGS) entry which is preliminary data.</text>
</comment>
<evidence type="ECO:0000256" key="4">
    <source>
        <dbReference type="ARBA" id="ARBA00022679"/>
    </source>
</evidence>
<evidence type="ECO:0000313" key="14">
    <source>
        <dbReference type="Proteomes" id="UP000316292"/>
    </source>
</evidence>
<evidence type="ECO:0000256" key="5">
    <source>
        <dbReference type="ARBA" id="ARBA00022695"/>
    </source>
</evidence>
<evidence type="ECO:0000256" key="6">
    <source>
        <dbReference type="ARBA" id="ARBA00022705"/>
    </source>
</evidence>
<dbReference type="GO" id="GO:0003677">
    <property type="term" value="F:DNA binding"/>
    <property type="evidence" value="ECO:0007669"/>
    <property type="project" value="UniProtKB-UniRule"/>
</dbReference>
<evidence type="ECO:0000256" key="8">
    <source>
        <dbReference type="ARBA" id="ARBA00023125"/>
    </source>
</evidence>
<dbReference type="GO" id="GO:0008408">
    <property type="term" value="F:3'-5' exonuclease activity"/>
    <property type="evidence" value="ECO:0007669"/>
    <property type="project" value="InterPro"/>
</dbReference>
<dbReference type="InterPro" id="IPR022635">
    <property type="entry name" value="DNA_polIII_beta_C"/>
</dbReference>
<dbReference type="PANTHER" id="PTHR30478">
    <property type="entry name" value="DNA POLYMERASE III SUBUNIT BETA"/>
    <property type="match status" value="1"/>
</dbReference>
<keyword evidence="5 9" id="KW-0548">Nucleotidyltransferase</keyword>
<dbReference type="Pfam" id="PF02768">
    <property type="entry name" value="DNA_pol3_beta_3"/>
    <property type="match status" value="1"/>
</dbReference>
<protein>
    <recommendedName>
        <fullName evidence="9">Beta sliding clamp</fullName>
    </recommendedName>
</protein>
<dbReference type="GO" id="GO:0005737">
    <property type="term" value="C:cytoplasm"/>
    <property type="evidence" value="ECO:0007669"/>
    <property type="project" value="UniProtKB-SubCell"/>
</dbReference>
<comment type="function">
    <text evidence="9">Confers DNA tethering and processivity to DNA polymerases and other proteins. Acts as a clamp, forming a ring around DNA (a reaction catalyzed by the clamp-loading complex) which diffuses in an ATP-independent manner freely and bidirectionally along dsDNA. Initially characterized for its ability to contact the catalytic subunit of DNA polymerase III (Pol III), a complex, multichain enzyme responsible for most of the replicative synthesis in bacteria; Pol III exhibits 3'-5' exonuclease proofreading activity. The beta chain is required for initiation of replication as well as for processivity of DNA replication.</text>
</comment>
<dbReference type="InterPro" id="IPR022634">
    <property type="entry name" value="DNA_polIII_beta_N"/>
</dbReference>
<keyword evidence="4 9" id="KW-0808">Transferase</keyword>
<dbReference type="PANTHER" id="PTHR30478:SF0">
    <property type="entry name" value="BETA SLIDING CLAMP"/>
    <property type="match status" value="1"/>
</dbReference>
<dbReference type="Gene3D" id="3.70.10.10">
    <property type="match status" value="1"/>
</dbReference>
<evidence type="ECO:0000256" key="1">
    <source>
        <dbReference type="ARBA" id="ARBA00004496"/>
    </source>
</evidence>
<dbReference type="GO" id="GO:0006271">
    <property type="term" value="P:DNA strand elongation involved in DNA replication"/>
    <property type="evidence" value="ECO:0007669"/>
    <property type="project" value="TreeGrafter"/>
</dbReference>
<keyword evidence="8" id="KW-0238">DNA-binding</keyword>
<dbReference type="AlphaFoldDB" id="A0A538S9P0"/>
<dbReference type="InterPro" id="IPR001001">
    <property type="entry name" value="DNA_polIII_beta"/>
</dbReference>
<comment type="subunit">
    <text evidence="9">Forms a ring-shaped head-to-tail homodimer around DNA.</text>
</comment>
<evidence type="ECO:0000259" key="10">
    <source>
        <dbReference type="Pfam" id="PF00712"/>
    </source>
</evidence>
<comment type="subcellular location">
    <subcellularLocation>
        <location evidence="1 9">Cytoplasm</location>
    </subcellularLocation>
</comment>
<dbReference type="NCBIfam" id="TIGR00663">
    <property type="entry name" value="dnan"/>
    <property type="match status" value="1"/>
</dbReference>
<proteinExistence type="inferred from homology"/>
<keyword evidence="3 9" id="KW-0963">Cytoplasm</keyword>
<feature type="domain" description="DNA polymerase III beta sliding clamp central" evidence="11">
    <location>
        <begin position="136"/>
        <end position="252"/>
    </location>
</feature>
<dbReference type="Gene3D" id="3.10.150.10">
    <property type="entry name" value="DNA Polymerase III, subunit A, domain 2"/>
    <property type="match status" value="1"/>
</dbReference>
<dbReference type="SUPFAM" id="SSF55979">
    <property type="entry name" value="DNA clamp"/>
    <property type="match status" value="3"/>
</dbReference>
<dbReference type="Pfam" id="PF02767">
    <property type="entry name" value="DNA_pol3_beta_2"/>
    <property type="match status" value="1"/>
</dbReference>
<organism evidence="13 14">
    <name type="scientific">Eiseniibacteriota bacterium</name>
    <dbReference type="NCBI Taxonomy" id="2212470"/>
    <lineage>
        <taxon>Bacteria</taxon>
        <taxon>Candidatus Eiseniibacteriota</taxon>
    </lineage>
</organism>
<keyword evidence="7 9" id="KW-0239">DNA-directed DNA polymerase</keyword>
<dbReference type="EMBL" id="VBOR01000088">
    <property type="protein sequence ID" value="TMQ48093.1"/>
    <property type="molecule type" value="Genomic_DNA"/>
</dbReference>
<evidence type="ECO:0000259" key="12">
    <source>
        <dbReference type="Pfam" id="PF02768"/>
    </source>
</evidence>
<dbReference type="SMART" id="SM00480">
    <property type="entry name" value="POL3Bc"/>
    <property type="match status" value="1"/>
</dbReference>
<accession>A0A538S9P0</accession>
<feature type="domain" description="DNA polymerase III beta sliding clamp C-terminal" evidence="12">
    <location>
        <begin position="255"/>
        <end position="363"/>
    </location>
</feature>
<sequence>MITAQEVAMKFSIAQTEFLDALQVVSSAVPSRTTLPVLSNILLEVSEDKVEMRATDLDLAIATKARANVKDPGTLTVPAKKLFELVRKLPKEELKIEAKDLTLNVGSKSGRYKFLCIRPEEFPVLPKVEADVEVSLEPDLLERLIRRTIYSVSTDETRPALNGALFQIRDDELRVVATDGHRLSKASCKPQGGIPTPPKGDVIVPLKALNQVQRLLALAAGPVSVGISKNHARFTIGDTTLTTKLIEGPFPNYEQVLPKQNNKHLKVKREDLAQALERVSVFSDSLTRQVKLSLRPNRLTLIVQTPDQGDATEELDAQYGSDDLDIGYNAAYLLDILRTIDSEDVDIRLNTPVTAGLIAPTAQTDKGGASKEDLLCLVMPLRLAS</sequence>
<dbReference type="Pfam" id="PF00712">
    <property type="entry name" value="DNA_pol3_beta"/>
    <property type="match status" value="1"/>
</dbReference>
<comment type="similarity">
    <text evidence="2 9">Belongs to the beta sliding clamp family.</text>
</comment>
<gene>
    <name evidence="13" type="primary">dnaN</name>
    <name evidence="13" type="ORF">E6K71_08090</name>
</gene>
<dbReference type="GO" id="GO:0009360">
    <property type="term" value="C:DNA polymerase III complex"/>
    <property type="evidence" value="ECO:0007669"/>
    <property type="project" value="InterPro"/>
</dbReference>
<dbReference type="PIRSF" id="PIRSF000804">
    <property type="entry name" value="DNA_pol_III_b"/>
    <property type="match status" value="1"/>
</dbReference>